<evidence type="ECO:0000256" key="4">
    <source>
        <dbReference type="RuleBase" id="RU361169"/>
    </source>
</evidence>
<dbReference type="OrthoDB" id="9795222at2"/>
<dbReference type="InterPro" id="IPR011050">
    <property type="entry name" value="Pectin_lyase_fold/virulence"/>
</dbReference>
<keyword evidence="3 4" id="KW-0326">Glycosidase</keyword>
<dbReference type="InterPro" id="IPR024535">
    <property type="entry name" value="RHGA/B-epi-like_pectate_lyase"/>
</dbReference>
<feature type="domain" description="Rhamnogalacturonase A/B/Epimerase-like pectate lyase" evidence="5">
    <location>
        <begin position="65"/>
        <end position="120"/>
    </location>
</feature>
<proteinExistence type="inferred from homology"/>
<gene>
    <name evidence="6" type="ORF">AT746_02825</name>
</gene>
<keyword evidence="7" id="KW-1185">Reference proteome</keyword>
<protein>
    <submittedName>
        <fullName evidence="6">Exo-poly-alpha-D-galacturonosidase</fullName>
    </submittedName>
</protein>
<evidence type="ECO:0000256" key="2">
    <source>
        <dbReference type="ARBA" id="ARBA00022801"/>
    </source>
</evidence>
<evidence type="ECO:0000313" key="6">
    <source>
        <dbReference type="EMBL" id="ALS97308.1"/>
    </source>
</evidence>
<comment type="similarity">
    <text evidence="1 4">Belongs to the glycosyl hydrolase 28 family.</text>
</comment>
<dbReference type="Pfam" id="PF00295">
    <property type="entry name" value="Glyco_hydro_28"/>
    <property type="match status" value="1"/>
</dbReference>
<dbReference type="KEGG" id="lal:AT746_02825"/>
<sequence>MLKDIVMQDFRILSTQQPPRVLYAGLLVLLAMCLNCGSALADNIDKEIEDIVTQIQLPVIPDREVNVLDYGAKGDGRQNDRPAIMAAIEDLVARGGGKLVLPEGVWLSAGPVVLQSKIELHLRKGARLLFSADASDYLPVVKTRWEGTEMYGYSPLVYARDVTDVAITGTGSIDGNPQSEFHDWYQKQQQNMQQLRRMGIDQTPLAQRQFGDGTYLRPSLVQFIGAKRVLLENYTSLNSPFWVNHLIYTDHATVRGIRVDSHFSNNDGVDLDSVTYALVEDSWFRTGDDAVVIKSGRDRDGRNIARPSRHIVVRNNDMGGEDGIGLGSEMSGGISHVYFDRNVLRKGKAAIRFKGSLDRGGLVEHVRVTNMRIGEFDDLFWFQLNYPGVIEGGHPSQYRDILFRNIEVEKTNTVFEIHAYKDAPLTDVRVENVHIKEAQTPFVLENVQGLKLENLSIQGQRFDGLLNATDRQ</sequence>
<dbReference type="Proteomes" id="UP000068447">
    <property type="component" value="Chromosome"/>
</dbReference>
<keyword evidence="2 4" id="KW-0378">Hydrolase</keyword>
<dbReference type="SUPFAM" id="SSF51126">
    <property type="entry name" value="Pectin lyase-like"/>
    <property type="match status" value="1"/>
</dbReference>
<dbReference type="Pfam" id="PF12708">
    <property type="entry name" value="Pect-lyase_RHGA_epim"/>
    <property type="match status" value="1"/>
</dbReference>
<evidence type="ECO:0000256" key="1">
    <source>
        <dbReference type="ARBA" id="ARBA00008834"/>
    </source>
</evidence>
<dbReference type="PANTHER" id="PTHR31339:SF9">
    <property type="entry name" value="PLASMIN AND FIBRONECTIN-BINDING PROTEIN A"/>
    <property type="match status" value="1"/>
</dbReference>
<dbReference type="InterPro" id="IPR000743">
    <property type="entry name" value="Glyco_hydro_28"/>
</dbReference>
<dbReference type="GO" id="GO:0004650">
    <property type="term" value="F:polygalacturonase activity"/>
    <property type="evidence" value="ECO:0007669"/>
    <property type="project" value="InterPro"/>
</dbReference>
<dbReference type="PANTHER" id="PTHR31339">
    <property type="entry name" value="PECTIN LYASE-RELATED"/>
    <property type="match status" value="1"/>
</dbReference>
<evidence type="ECO:0000313" key="7">
    <source>
        <dbReference type="Proteomes" id="UP000068447"/>
    </source>
</evidence>
<dbReference type="Gene3D" id="2.160.20.10">
    <property type="entry name" value="Single-stranded right-handed beta-helix, Pectin lyase-like"/>
    <property type="match status" value="1"/>
</dbReference>
<accession>A0A0U2ZFU6</accession>
<name>A0A0U2ZFU6_9ALTE</name>
<dbReference type="STRING" id="1526571.AT746_02825"/>
<dbReference type="EMBL" id="CP013650">
    <property type="protein sequence ID" value="ALS97308.1"/>
    <property type="molecule type" value="Genomic_DNA"/>
</dbReference>
<dbReference type="AlphaFoldDB" id="A0A0U2ZFU6"/>
<evidence type="ECO:0000259" key="5">
    <source>
        <dbReference type="Pfam" id="PF12708"/>
    </source>
</evidence>
<reference evidence="6 7" key="1">
    <citation type="submission" date="2015-12" db="EMBL/GenBank/DDBJ databases">
        <title>Complete genome of Lacimicrobium alkaliphilum KCTC 32984.</title>
        <authorList>
            <person name="Kim S.-G."/>
            <person name="Lee Y.-J."/>
        </authorList>
    </citation>
    <scope>NUCLEOTIDE SEQUENCE [LARGE SCALE GENOMIC DNA]</scope>
    <source>
        <strain evidence="6 7">YelD216</strain>
    </source>
</reference>
<organism evidence="6 7">
    <name type="scientific">Lacimicrobium alkaliphilum</name>
    <dbReference type="NCBI Taxonomy" id="1526571"/>
    <lineage>
        <taxon>Bacteria</taxon>
        <taxon>Pseudomonadati</taxon>
        <taxon>Pseudomonadota</taxon>
        <taxon>Gammaproteobacteria</taxon>
        <taxon>Alteromonadales</taxon>
        <taxon>Alteromonadaceae</taxon>
        <taxon>Lacimicrobium</taxon>
    </lineage>
</organism>
<dbReference type="InterPro" id="IPR012334">
    <property type="entry name" value="Pectin_lyas_fold"/>
</dbReference>
<dbReference type="GO" id="GO:0005975">
    <property type="term" value="P:carbohydrate metabolic process"/>
    <property type="evidence" value="ECO:0007669"/>
    <property type="project" value="InterPro"/>
</dbReference>
<dbReference type="InterPro" id="IPR051801">
    <property type="entry name" value="GH28_Enzymes"/>
</dbReference>
<evidence type="ECO:0000256" key="3">
    <source>
        <dbReference type="ARBA" id="ARBA00023295"/>
    </source>
</evidence>